<evidence type="ECO:0000313" key="5">
    <source>
        <dbReference type="Proteomes" id="UP001597262"/>
    </source>
</evidence>
<dbReference type="EMBL" id="JBHTLM010000006">
    <property type="protein sequence ID" value="MFD1176819.1"/>
    <property type="molecule type" value="Genomic_DNA"/>
</dbReference>
<dbReference type="InterPro" id="IPR027417">
    <property type="entry name" value="P-loop_NTPase"/>
</dbReference>
<dbReference type="PROSITE" id="PS50893">
    <property type="entry name" value="ABC_TRANSPORTER_2"/>
    <property type="match status" value="1"/>
</dbReference>
<organism evidence="4 5">
    <name type="scientific">Paenibacillus puldeungensis</name>
    <dbReference type="NCBI Taxonomy" id="696536"/>
    <lineage>
        <taxon>Bacteria</taxon>
        <taxon>Bacillati</taxon>
        <taxon>Bacillota</taxon>
        <taxon>Bacilli</taxon>
        <taxon>Bacillales</taxon>
        <taxon>Paenibacillaceae</taxon>
        <taxon>Paenibacillus</taxon>
    </lineage>
</organism>
<evidence type="ECO:0000259" key="3">
    <source>
        <dbReference type="PROSITE" id="PS50893"/>
    </source>
</evidence>
<dbReference type="SUPFAM" id="SSF52540">
    <property type="entry name" value="P-loop containing nucleoside triphosphate hydrolases"/>
    <property type="match status" value="1"/>
</dbReference>
<proteinExistence type="predicted"/>
<gene>
    <name evidence="4" type="ORF">ACFQ3W_10985</name>
</gene>
<sequence length="212" mass="23607">MDILRASHVTFKAGIQYPEIEIEAGLATFIQGASGCGKSTLLKLFNGTASPDHGKLFYRDKPLNTLDTVKLRQEVLLVGQVTFLFPGTIEDNFLEYYKYRELDPISAERMKHYLSLCSLDFPLDAVCDTMSGGERQRVYLAICLSLGPKVLMLDEPTSALDEKTAHHLIHHIKRFCKEEGITLVVVSHDAALTKQFADHIIVLEKGGLPCKA</sequence>
<dbReference type="SMART" id="SM00382">
    <property type="entry name" value="AAA"/>
    <property type="match status" value="1"/>
</dbReference>
<evidence type="ECO:0000313" key="4">
    <source>
        <dbReference type="EMBL" id="MFD1176819.1"/>
    </source>
</evidence>
<evidence type="ECO:0000256" key="1">
    <source>
        <dbReference type="ARBA" id="ARBA00022741"/>
    </source>
</evidence>
<accession>A0ABW3RXB0</accession>
<dbReference type="GO" id="GO:0005524">
    <property type="term" value="F:ATP binding"/>
    <property type="evidence" value="ECO:0007669"/>
    <property type="project" value="UniProtKB-KW"/>
</dbReference>
<dbReference type="CDD" id="cd03228">
    <property type="entry name" value="ABCC_MRP_Like"/>
    <property type="match status" value="1"/>
</dbReference>
<protein>
    <submittedName>
        <fullName evidence="4">ATP-binding cassette domain-containing protein</fullName>
    </submittedName>
</protein>
<reference evidence="5" key="1">
    <citation type="journal article" date="2019" name="Int. J. Syst. Evol. Microbiol.">
        <title>The Global Catalogue of Microorganisms (GCM) 10K type strain sequencing project: providing services to taxonomists for standard genome sequencing and annotation.</title>
        <authorList>
            <consortium name="The Broad Institute Genomics Platform"/>
            <consortium name="The Broad Institute Genome Sequencing Center for Infectious Disease"/>
            <person name="Wu L."/>
            <person name="Ma J."/>
        </authorList>
    </citation>
    <scope>NUCLEOTIDE SEQUENCE [LARGE SCALE GENOMIC DNA]</scope>
    <source>
        <strain evidence="5">CCUG 59189</strain>
    </source>
</reference>
<keyword evidence="1" id="KW-0547">Nucleotide-binding</keyword>
<dbReference type="Gene3D" id="3.40.50.300">
    <property type="entry name" value="P-loop containing nucleotide triphosphate hydrolases"/>
    <property type="match status" value="1"/>
</dbReference>
<keyword evidence="5" id="KW-1185">Reference proteome</keyword>
<dbReference type="InterPro" id="IPR003439">
    <property type="entry name" value="ABC_transporter-like_ATP-bd"/>
</dbReference>
<keyword evidence="2 4" id="KW-0067">ATP-binding</keyword>
<dbReference type="PANTHER" id="PTHR43423:SF1">
    <property type="entry name" value="ABC TRANSPORTER I FAMILY MEMBER 17"/>
    <property type="match status" value="1"/>
</dbReference>
<dbReference type="PANTHER" id="PTHR43423">
    <property type="entry name" value="ABC TRANSPORTER I FAMILY MEMBER 17"/>
    <property type="match status" value="1"/>
</dbReference>
<dbReference type="Pfam" id="PF00005">
    <property type="entry name" value="ABC_tran"/>
    <property type="match status" value="1"/>
</dbReference>
<dbReference type="Proteomes" id="UP001597262">
    <property type="component" value="Unassembled WGS sequence"/>
</dbReference>
<comment type="caution">
    <text evidence="4">The sequence shown here is derived from an EMBL/GenBank/DDBJ whole genome shotgun (WGS) entry which is preliminary data.</text>
</comment>
<feature type="domain" description="ABC transporter" evidence="3">
    <location>
        <begin position="4"/>
        <end position="212"/>
    </location>
</feature>
<dbReference type="InterPro" id="IPR003593">
    <property type="entry name" value="AAA+_ATPase"/>
</dbReference>
<evidence type="ECO:0000256" key="2">
    <source>
        <dbReference type="ARBA" id="ARBA00022840"/>
    </source>
</evidence>
<name>A0ABW3RXB0_9BACL</name>